<name>A0A6B1DWP5_9CHLR</name>
<dbReference type="CDD" id="cd12173">
    <property type="entry name" value="PGDH_4"/>
    <property type="match status" value="1"/>
</dbReference>
<dbReference type="FunFam" id="3.30.1330.90:FF:000003">
    <property type="entry name" value="D-3-phosphoglycerate dehydrogenase"/>
    <property type="match status" value="1"/>
</dbReference>
<dbReference type="InterPro" id="IPR029009">
    <property type="entry name" value="ASB_dom_sf"/>
</dbReference>
<dbReference type="PROSITE" id="PS51671">
    <property type="entry name" value="ACT"/>
    <property type="match status" value="1"/>
</dbReference>
<dbReference type="Gene3D" id="3.30.1330.90">
    <property type="entry name" value="D-3-phosphoglycerate dehydrogenase, domain 3"/>
    <property type="match status" value="1"/>
</dbReference>
<dbReference type="PROSITE" id="PS00670">
    <property type="entry name" value="D_2_HYDROXYACID_DH_2"/>
    <property type="match status" value="1"/>
</dbReference>
<dbReference type="SUPFAM" id="SSF51735">
    <property type="entry name" value="NAD(P)-binding Rossmann-fold domains"/>
    <property type="match status" value="1"/>
</dbReference>
<dbReference type="SUPFAM" id="SSF55021">
    <property type="entry name" value="ACT-like"/>
    <property type="match status" value="1"/>
</dbReference>
<evidence type="ECO:0000256" key="1">
    <source>
        <dbReference type="ARBA" id="ARBA00003800"/>
    </source>
</evidence>
<dbReference type="FunFam" id="3.40.50.720:FF:000021">
    <property type="entry name" value="D-3-phosphoglycerate dehydrogenase"/>
    <property type="match status" value="1"/>
</dbReference>
<dbReference type="SUPFAM" id="SSF52283">
    <property type="entry name" value="Formate/glycerate dehydrogenase catalytic domain-like"/>
    <property type="match status" value="1"/>
</dbReference>
<dbReference type="NCBIfam" id="TIGR01327">
    <property type="entry name" value="PGDH"/>
    <property type="match status" value="1"/>
</dbReference>
<comment type="function">
    <text evidence="1">Catalyzes the reversible oxidation of 3-phospho-D-glycerate to 3-phosphonooxypyruvate, the first step of the phosphorylated L-serine biosynthesis pathway. Also catalyzes the reversible oxidation of 2-hydroxyglutarate to 2-oxoglutarate.</text>
</comment>
<dbReference type="FunFam" id="3.30.70.260:FF:000008">
    <property type="entry name" value="D-3-phosphoglycerate dehydrogenase, chloroplastic"/>
    <property type="match status" value="1"/>
</dbReference>
<evidence type="ECO:0000256" key="3">
    <source>
        <dbReference type="ARBA" id="ARBA00005854"/>
    </source>
</evidence>
<accession>A0A6B1DWP5</accession>
<evidence type="ECO:0000256" key="8">
    <source>
        <dbReference type="ARBA" id="ARBA00048126"/>
    </source>
</evidence>
<dbReference type="InterPro" id="IPR045865">
    <property type="entry name" value="ACT-like_dom_sf"/>
</dbReference>
<dbReference type="AlphaFoldDB" id="A0A6B1DWP5"/>
<dbReference type="GO" id="GO:0006564">
    <property type="term" value="P:L-serine biosynthetic process"/>
    <property type="evidence" value="ECO:0007669"/>
    <property type="project" value="UniProtKB-UniRule"/>
</dbReference>
<comment type="catalytic activity">
    <reaction evidence="8">
        <text>(R)-2-hydroxyglutarate + NAD(+) = 2-oxoglutarate + NADH + H(+)</text>
        <dbReference type="Rhea" id="RHEA:49612"/>
        <dbReference type="ChEBI" id="CHEBI:15378"/>
        <dbReference type="ChEBI" id="CHEBI:15801"/>
        <dbReference type="ChEBI" id="CHEBI:16810"/>
        <dbReference type="ChEBI" id="CHEBI:57540"/>
        <dbReference type="ChEBI" id="CHEBI:57945"/>
        <dbReference type="EC" id="1.1.1.399"/>
    </reaction>
</comment>
<dbReference type="PROSITE" id="PS00671">
    <property type="entry name" value="D_2_HYDROXYACID_DH_3"/>
    <property type="match status" value="1"/>
</dbReference>
<evidence type="ECO:0000313" key="12">
    <source>
        <dbReference type="EMBL" id="MYD91416.1"/>
    </source>
</evidence>
<dbReference type="InterPro" id="IPR006139">
    <property type="entry name" value="D-isomer_2_OHA_DH_cat_dom"/>
</dbReference>
<sequence length="556" mass="60089">MRPALSWPEFSTCWACTPRQACNRDNRILPKVLVASELSQAGLELLTGADGIEVCQQPVSTAEELVALVPGCDALLVRSRPEVTAEVLRAGSQLQVVARAGTGVDNIDLAAATEQGVLVVNAPTGNSVAAAEHTLAMLMALSRNIPQADADMRAGNWNRSRWVGTEVRSKVLGSIGLGRVASELVKVANELGMRVVAHDPYITDQMAAQQGVELVDLDTLLEAADFISIHVPLVDTNRHLLGRSAFAKVKPTAYILNVARGGLVDEDALLEALDEGRLAGAALDVFETEPLPADSPLLSHPAIIVTPHLGASTVEAQDRVARDVAQQVLDVLAGHQARYAVNAPIVPPRDLEYLVPYVDLAARMGNFLQKIDSRVATQVELTIHGSIADMDSAFLRAAAIQGLLSGLMEERVNVVNADRLAAQRGMNLMERRQVQHSHRYENMVTMRVTHAEDRWTVRGSVLQGIPSIVSVNDLWVEFAAEGHVLLTSHMDRPGMIGRVGTLLGNADVNISFMHVGRRAPRQEAIMVIGTDEPLSADVYDAIAVLEEFVWVKSIRI</sequence>
<comment type="pathway">
    <text evidence="2 10">Amino-acid biosynthesis; L-serine biosynthesis; L-serine from 3-phospho-D-glycerate: step 1/3.</text>
</comment>
<dbReference type="Pfam" id="PF02826">
    <property type="entry name" value="2-Hacid_dh_C"/>
    <property type="match status" value="1"/>
</dbReference>
<dbReference type="GO" id="GO:0004617">
    <property type="term" value="F:phosphoglycerate dehydrogenase activity"/>
    <property type="evidence" value="ECO:0007669"/>
    <property type="project" value="UniProtKB-UniRule"/>
</dbReference>
<dbReference type="Gene3D" id="3.30.70.260">
    <property type="match status" value="1"/>
</dbReference>
<dbReference type="InterPro" id="IPR006140">
    <property type="entry name" value="D-isomer_DH_NAD-bd"/>
</dbReference>
<reference evidence="12" key="1">
    <citation type="submission" date="2019-09" db="EMBL/GenBank/DDBJ databases">
        <title>Characterisation of the sponge microbiome using genome-centric metagenomics.</title>
        <authorList>
            <person name="Engelberts J.P."/>
            <person name="Robbins S.J."/>
            <person name="De Goeij J.M."/>
            <person name="Aranda M."/>
            <person name="Bell S.C."/>
            <person name="Webster N.S."/>
        </authorList>
    </citation>
    <scope>NUCLEOTIDE SEQUENCE</scope>
    <source>
        <strain evidence="12">SB0662_bin_9</strain>
    </source>
</reference>
<dbReference type="CDD" id="cd04902">
    <property type="entry name" value="ACT_3PGDH-xct"/>
    <property type="match status" value="1"/>
</dbReference>
<evidence type="ECO:0000256" key="2">
    <source>
        <dbReference type="ARBA" id="ARBA00005216"/>
    </source>
</evidence>
<evidence type="ECO:0000256" key="7">
    <source>
        <dbReference type="ARBA" id="ARBA00023299"/>
    </source>
</evidence>
<dbReference type="PANTHER" id="PTHR42789:SF1">
    <property type="entry name" value="D-ISOMER SPECIFIC 2-HYDROXYACID DEHYDROGENASE FAMILY PROTEIN (AFU_ORTHOLOGUE AFUA_6G10090)"/>
    <property type="match status" value="1"/>
</dbReference>
<comment type="similarity">
    <text evidence="3 10">Belongs to the D-isomer specific 2-hydroxyacid dehydrogenase family.</text>
</comment>
<keyword evidence="10" id="KW-0028">Amino-acid biosynthesis</keyword>
<dbReference type="InterPro" id="IPR036291">
    <property type="entry name" value="NAD(P)-bd_dom_sf"/>
</dbReference>
<dbReference type="Pfam" id="PF00389">
    <property type="entry name" value="2-Hacid_dh"/>
    <property type="match status" value="1"/>
</dbReference>
<dbReference type="InterPro" id="IPR045626">
    <property type="entry name" value="PGDH_ASB_dom"/>
</dbReference>
<dbReference type="SUPFAM" id="SSF143548">
    <property type="entry name" value="Serine metabolism enzymes domain"/>
    <property type="match status" value="1"/>
</dbReference>
<evidence type="ECO:0000256" key="10">
    <source>
        <dbReference type="RuleBase" id="RU363003"/>
    </source>
</evidence>
<dbReference type="Pfam" id="PF01842">
    <property type="entry name" value="ACT"/>
    <property type="match status" value="1"/>
</dbReference>
<comment type="caution">
    <text evidence="12">The sequence shown here is derived from an EMBL/GenBank/DDBJ whole genome shotgun (WGS) entry which is preliminary data.</text>
</comment>
<dbReference type="PANTHER" id="PTHR42789">
    <property type="entry name" value="D-ISOMER SPECIFIC 2-HYDROXYACID DEHYDROGENASE FAMILY PROTEIN (AFU_ORTHOLOGUE AFUA_6G10090)"/>
    <property type="match status" value="1"/>
</dbReference>
<feature type="domain" description="ACT" evidence="11">
    <location>
        <begin position="484"/>
        <end position="556"/>
    </location>
</feature>
<keyword evidence="6 10" id="KW-0520">NAD</keyword>
<dbReference type="InterPro" id="IPR029753">
    <property type="entry name" value="D-isomer_DH_CS"/>
</dbReference>
<dbReference type="Pfam" id="PF19304">
    <property type="entry name" value="PGDH_inter"/>
    <property type="match status" value="1"/>
</dbReference>
<evidence type="ECO:0000259" key="11">
    <source>
        <dbReference type="PROSITE" id="PS51671"/>
    </source>
</evidence>
<dbReference type="EMBL" id="VXPY01000095">
    <property type="protein sequence ID" value="MYD91416.1"/>
    <property type="molecule type" value="Genomic_DNA"/>
</dbReference>
<dbReference type="UniPathway" id="UPA00135">
    <property type="reaction ID" value="UER00196"/>
</dbReference>
<dbReference type="InterPro" id="IPR002912">
    <property type="entry name" value="ACT_dom"/>
</dbReference>
<dbReference type="Gene3D" id="3.40.50.720">
    <property type="entry name" value="NAD(P)-binding Rossmann-like Domain"/>
    <property type="match status" value="2"/>
</dbReference>
<proteinExistence type="inferred from homology"/>
<keyword evidence="7 10" id="KW-0718">Serine biosynthesis</keyword>
<dbReference type="InterPro" id="IPR006236">
    <property type="entry name" value="PGDH"/>
</dbReference>
<keyword evidence="5 10" id="KW-0560">Oxidoreductase</keyword>
<protein>
    <recommendedName>
        <fullName evidence="4 10">D-3-phosphoglycerate dehydrogenase</fullName>
        <ecNumber evidence="10">1.1.1.95</ecNumber>
    </recommendedName>
</protein>
<evidence type="ECO:0000256" key="4">
    <source>
        <dbReference type="ARBA" id="ARBA00021582"/>
    </source>
</evidence>
<evidence type="ECO:0000256" key="9">
    <source>
        <dbReference type="ARBA" id="ARBA00048731"/>
    </source>
</evidence>
<dbReference type="GO" id="GO:0051287">
    <property type="term" value="F:NAD binding"/>
    <property type="evidence" value="ECO:0007669"/>
    <property type="project" value="UniProtKB-UniRule"/>
</dbReference>
<gene>
    <name evidence="12" type="ORF">F4Y08_13945</name>
</gene>
<evidence type="ECO:0000256" key="5">
    <source>
        <dbReference type="ARBA" id="ARBA00023002"/>
    </source>
</evidence>
<dbReference type="InterPro" id="IPR050857">
    <property type="entry name" value="D-2-hydroxyacid_DH"/>
</dbReference>
<comment type="catalytic activity">
    <reaction evidence="9 10">
        <text>(2R)-3-phosphoglycerate + NAD(+) = 3-phosphooxypyruvate + NADH + H(+)</text>
        <dbReference type="Rhea" id="RHEA:12641"/>
        <dbReference type="ChEBI" id="CHEBI:15378"/>
        <dbReference type="ChEBI" id="CHEBI:18110"/>
        <dbReference type="ChEBI" id="CHEBI:57540"/>
        <dbReference type="ChEBI" id="CHEBI:57945"/>
        <dbReference type="ChEBI" id="CHEBI:58272"/>
        <dbReference type="EC" id="1.1.1.95"/>
    </reaction>
</comment>
<organism evidence="12">
    <name type="scientific">Caldilineaceae bacterium SB0662_bin_9</name>
    <dbReference type="NCBI Taxonomy" id="2605258"/>
    <lineage>
        <taxon>Bacteria</taxon>
        <taxon>Bacillati</taxon>
        <taxon>Chloroflexota</taxon>
        <taxon>Caldilineae</taxon>
        <taxon>Caldilineales</taxon>
        <taxon>Caldilineaceae</taxon>
    </lineage>
</organism>
<dbReference type="EC" id="1.1.1.95" evidence="10"/>
<evidence type="ECO:0000256" key="6">
    <source>
        <dbReference type="ARBA" id="ARBA00023027"/>
    </source>
</evidence>